<dbReference type="EMBL" id="LAZR01006640">
    <property type="protein sequence ID" value="KKM90699.1"/>
    <property type="molecule type" value="Genomic_DNA"/>
</dbReference>
<proteinExistence type="predicted"/>
<gene>
    <name evidence="1" type="ORF">LCGC14_1236040</name>
</gene>
<reference evidence="1" key="1">
    <citation type="journal article" date="2015" name="Nature">
        <title>Complex archaea that bridge the gap between prokaryotes and eukaryotes.</title>
        <authorList>
            <person name="Spang A."/>
            <person name="Saw J.H."/>
            <person name="Jorgensen S.L."/>
            <person name="Zaremba-Niedzwiedzka K."/>
            <person name="Martijn J."/>
            <person name="Lind A.E."/>
            <person name="van Eijk R."/>
            <person name="Schleper C."/>
            <person name="Guy L."/>
            <person name="Ettema T.J."/>
        </authorList>
    </citation>
    <scope>NUCLEOTIDE SEQUENCE</scope>
</reference>
<sequence length="123" mass="14098">MGKEEIIREFKITNLPADDEGYIDLSSEVTKDDNNLGTDDYSPYENYSVLNDGATDIKLFINNQKSGRKISSSMVWEHNNAQVSRIRYKNLSSSAVANFTLIFDNRMTVEKILLEILKTLREK</sequence>
<evidence type="ECO:0000313" key="1">
    <source>
        <dbReference type="EMBL" id="KKM90699.1"/>
    </source>
</evidence>
<comment type="caution">
    <text evidence="1">The sequence shown here is derived from an EMBL/GenBank/DDBJ whole genome shotgun (WGS) entry which is preliminary data.</text>
</comment>
<accession>A0A0F9L793</accession>
<protein>
    <submittedName>
        <fullName evidence="1">Uncharacterized protein</fullName>
    </submittedName>
</protein>
<name>A0A0F9L793_9ZZZZ</name>
<dbReference type="AlphaFoldDB" id="A0A0F9L793"/>
<organism evidence="1">
    <name type="scientific">marine sediment metagenome</name>
    <dbReference type="NCBI Taxonomy" id="412755"/>
    <lineage>
        <taxon>unclassified sequences</taxon>
        <taxon>metagenomes</taxon>
        <taxon>ecological metagenomes</taxon>
    </lineage>
</organism>